<feature type="transmembrane region" description="Helical" evidence="1">
    <location>
        <begin position="25"/>
        <end position="47"/>
    </location>
</feature>
<evidence type="ECO:0000313" key="3">
    <source>
        <dbReference type="Proteomes" id="UP000024635"/>
    </source>
</evidence>
<proteinExistence type="predicted"/>
<reference evidence="3" key="1">
    <citation type="journal article" date="2015" name="Nat. Genet.">
        <title>The genome and transcriptome of the zoonotic hookworm Ancylostoma ceylanicum identify infection-specific gene families.</title>
        <authorList>
            <person name="Schwarz E.M."/>
            <person name="Hu Y."/>
            <person name="Antoshechkin I."/>
            <person name="Miller M.M."/>
            <person name="Sternberg P.W."/>
            <person name="Aroian R.V."/>
        </authorList>
    </citation>
    <scope>NUCLEOTIDE SEQUENCE</scope>
    <source>
        <strain evidence="3">HY135</strain>
    </source>
</reference>
<protein>
    <submittedName>
        <fullName evidence="2">Uncharacterized protein</fullName>
    </submittedName>
</protein>
<evidence type="ECO:0000313" key="2">
    <source>
        <dbReference type="EMBL" id="EYB88521.1"/>
    </source>
</evidence>
<accession>A0A016SDV6</accession>
<gene>
    <name evidence="2" type="primary">Acey_s0245.g3547</name>
    <name evidence="2" type="ORF">Y032_0245g3547</name>
</gene>
<keyword evidence="1" id="KW-1133">Transmembrane helix</keyword>
<keyword evidence="1" id="KW-0812">Transmembrane</keyword>
<comment type="caution">
    <text evidence="2">The sequence shown here is derived from an EMBL/GenBank/DDBJ whole genome shotgun (WGS) entry which is preliminary data.</text>
</comment>
<evidence type="ECO:0000256" key="1">
    <source>
        <dbReference type="SAM" id="Phobius"/>
    </source>
</evidence>
<keyword evidence="1" id="KW-0472">Membrane</keyword>
<sequence>MEENFTWWSITETSAEFWEPLMLQMIFLIPSFFGTFILVLFLLAHVANLEKYMPSAMWAAPGSNPHGIESSENINDLFSQN</sequence>
<dbReference type="AlphaFoldDB" id="A0A016SDV6"/>
<dbReference type="EMBL" id="JARK01001581">
    <property type="protein sequence ID" value="EYB88521.1"/>
    <property type="molecule type" value="Genomic_DNA"/>
</dbReference>
<organism evidence="2 3">
    <name type="scientific">Ancylostoma ceylanicum</name>
    <dbReference type="NCBI Taxonomy" id="53326"/>
    <lineage>
        <taxon>Eukaryota</taxon>
        <taxon>Metazoa</taxon>
        <taxon>Ecdysozoa</taxon>
        <taxon>Nematoda</taxon>
        <taxon>Chromadorea</taxon>
        <taxon>Rhabditida</taxon>
        <taxon>Rhabditina</taxon>
        <taxon>Rhabditomorpha</taxon>
        <taxon>Strongyloidea</taxon>
        <taxon>Ancylostomatidae</taxon>
        <taxon>Ancylostomatinae</taxon>
        <taxon>Ancylostoma</taxon>
    </lineage>
</organism>
<dbReference type="Proteomes" id="UP000024635">
    <property type="component" value="Unassembled WGS sequence"/>
</dbReference>
<name>A0A016SDV6_9BILA</name>
<keyword evidence="3" id="KW-1185">Reference proteome</keyword>